<accession>E1SSJ0</accession>
<feature type="chain" id="PRO_5003151847" description="Outer membrane protein" evidence="1">
    <location>
        <begin position="19"/>
        <end position="310"/>
    </location>
</feature>
<evidence type="ECO:0000313" key="3">
    <source>
        <dbReference type="Proteomes" id="UP000006683"/>
    </source>
</evidence>
<dbReference type="KEGG" id="fbl:Fbal_1816"/>
<keyword evidence="3" id="KW-1185">Reference proteome</keyword>
<dbReference type="OrthoDB" id="9776275at2"/>
<feature type="signal peptide" evidence="1">
    <location>
        <begin position="1"/>
        <end position="18"/>
    </location>
</feature>
<dbReference type="GeneID" id="67182018"/>
<organism evidence="2 3">
    <name type="scientific">Ferrimonas balearica (strain DSM 9799 / CCM 4581 / KCTC 23876 / PAT)</name>
    <dbReference type="NCBI Taxonomy" id="550540"/>
    <lineage>
        <taxon>Bacteria</taxon>
        <taxon>Pseudomonadati</taxon>
        <taxon>Pseudomonadota</taxon>
        <taxon>Gammaproteobacteria</taxon>
        <taxon>Alteromonadales</taxon>
        <taxon>Ferrimonadaceae</taxon>
        <taxon>Ferrimonas</taxon>
    </lineage>
</organism>
<dbReference type="HOGENOM" id="CLU_055418_1_0_6"/>
<dbReference type="InterPro" id="IPR018707">
    <property type="entry name" value="LpxR"/>
</dbReference>
<evidence type="ECO:0000256" key="1">
    <source>
        <dbReference type="SAM" id="SignalP"/>
    </source>
</evidence>
<name>E1SSJ0_FERBD</name>
<evidence type="ECO:0000313" key="2">
    <source>
        <dbReference type="EMBL" id="ADN76019.1"/>
    </source>
</evidence>
<protein>
    <recommendedName>
        <fullName evidence="4">Outer membrane protein</fullName>
    </recommendedName>
</protein>
<dbReference type="EMBL" id="CP002209">
    <property type="protein sequence ID" value="ADN76019.1"/>
    <property type="molecule type" value="Genomic_DNA"/>
</dbReference>
<reference evidence="2 3" key="1">
    <citation type="journal article" date="2010" name="Stand. Genomic Sci.">
        <title>Complete genome sequence of Ferrimonas balearica type strain (PAT).</title>
        <authorList>
            <person name="Nolan M."/>
            <person name="Sikorski J."/>
            <person name="Davenport K."/>
            <person name="Lucas S."/>
            <person name="Glavina Del Rio T."/>
            <person name="Tice H."/>
            <person name="Cheng J."/>
            <person name="Goodwin L."/>
            <person name="Pitluck S."/>
            <person name="Liolios K."/>
            <person name="Ivanova N."/>
            <person name="Mavromatis K."/>
            <person name="Ovchinnikova G."/>
            <person name="Pati A."/>
            <person name="Chen A."/>
            <person name="Palaniappan K."/>
            <person name="Land M."/>
            <person name="Hauser L."/>
            <person name="Chang Y."/>
            <person name="Jeffries C."/>
            <person name="Tapia R."/>
            <person name="Brettin T."/>
            <person name="Detter J."/>
            <person name="Han C."/>
            <person name="Yasawong M."/>
            <person name="Rohde M."/>
            <person name="Tindall B."/>
            <person name="Goker M."/>
            <person name="Woyke T."/>
            <person name="Bristow J."/>
            <person name="Eisen J."/>
            <person name="Markowitz V."/>
            <person name="Hugenholtz P."/>
            <person name="Kyrpides N."/>
            <person name="Klenk H."/>
            <person name="Lapidus A."/>
        </authorList>
    </citation>
    <scope>NUCLEOTIDE SEQUENCE [LARGE SCALE GENOMIC DNA]</scope>
    <source>
        <strain evidence="3">DSM 9799 / CCM 4581 / KCTC 23876 / PAT</strain>
    </source>
</reference>
<dbReference type="InterPro" id="IPR037107">
    <property type="entry name" value="Put_OMP_sf"/>
</dbReference>
<dbReference type="eggNOG" id="COG3528">
    <property type="taxonomic scope" value="Bacteria"/>
</dbReference>
<evidence type="ECO:0008006" key="4">
    <source>
        <dbReference type="Google" id="ProtNLM"/>
    </source>
</evidence>
<dbReference type="Gene3D" id="2.40.128.140">
    <property type="entry name" value="Outer membrane protein"/>
    <property type="match status" value="1"/>
</dbReference>
<sequence length="310" mass="34166">MKYGSGVLVWLCATPALASSGYWAMDNDVVVKTDGDYTNGLFLGHISAPGSELPAPLKPFARRIPDHQVYWHGELSQKMWTPSDLDPEDQSSLERPYAGTLLATVGLGQESENRADHYGVSLGVIGPASGAEAVQRQVHKWLGNTAPDGWDQQIENTPLMQLSWLQSRRVYQVDWDSTGWDLLLHPRIQGGNLQSEAAMGFSMGWGNELGALRGRHWSQGPVAGPGRAGWTLYAGSEVRYRLNDITLQGPRPDDAPDVSLAHWQAGWAVGLRGHYRGFGASFSVQGDSAAYRDASRDWTSYGRLAFYWNY</sequence>
<dbReference type="RefSeq" id="WP_013345325.1">
    <property type="nucleotide sequence ID" value="NC_014541.1"/>
</dbReference>
<gene>
    <name evidence="2" type="ordered locus">Fbal_1816</name>
</gene>
<dbReference type="Pfam" id="PF09982">
    <property type="entry name" value="LpxR"/>
    <property type="match status" value="1"/>
</dbReference>
<keyword evidence="1" id="KW-0732">Signal</keyword>
<dbReference type="Proteomes" id="UP000006683">
    <property type="component" value="Chromosome"/>
</dbReference>
<proteinExistence type="predicted"/>
<dbReference type="AlphaFoldDB" id="E1SSJ0"/>
<dbReference type="STRING" id="550540.Fbal_1816"/>